<dbReference type="SUPFAM" id="SSF52402">
    <property type="entry name" value="Adenine nucleotide alpha hydrolases-like"/>
    <property type="match status" value="1"/>
</dbReference>
<evidence type="ECO:0000313" key="3">
    <source>
        <dbReference type="Proteomes" id="UP000293912"/>
    </source>
</evidence>
<dbReference type="RefSeq" id="WP_133157075.1">
    <property type="nucleotide sequence ID" value="NZ_CP037867.1"/>
</dbReference>
<proteinExistence type="predicted"/>
<sequence precursor="true">MTASLSATWAHVIAPRGASAATPAVPQSAFNASHAHDPPIRRRVVVLTSLSVGSSGHLLRAAQGAAAMGAELQLAYLQLEGVDPWSDPMARLSQRARFLRRHVALPVEVVSQPVHTSAALLLVCRDASLVCLVDGEPSPSSIQRLSPVLRALLSRGNRPVWWVHRSDLEASTPALCCLSSVNAPETEWTAWSPLLWHLPSLQLLHVLPDLTEQAVTDDMAELLLLEHQLRKARVGALQALETITSTWRASGRRMSLQVLLGGFEEQLVNHMAAHKPWLVVIGSRWHTLSFRTTLRRLALIRDQGADAVIVPRERRSWRSWLYGWIRGAVA</sequence>
<accession>A0A4P6X2J7</accession>
<dbReference type="AlphaFoldDB" id="A0A4P6X2J7"/>
<dbReference type="Proteomes" id="UP000293912">
    <property type="component" value="Chromosome"/>
</dbReference>
<dbReference type="EMBL" id="CP037867">
    <property type="protein sequence ID" value="QBM29055.1"/>
    <property type="molecule type" value="Genomic_DNA"/>
</dbReference>
<organism evidence="2 3">
    <name type="scientific">Hydrogenophaga pseudoflava</name>
    <name type="common">Pseudomonas carboxydoflava</name>
    <dbReference type="NCBI Taxonomy" id="47421"/>
    <lineage>
        <taxon>Bacteria</taxon>
        <taxon>Pseudomonadati</taxon>
        <taxon>Pseudomonadota</taxon>
        <taxon>Betaproteobacteria</taxon>
        <taxon>Burkholderiales</taxon>
        <taxon>Comamonadaceae</taxon>
        <taxon>Hydrogenophaga</taxon>
    </lineage>
</organism>
<name>A0A4P6X2J7_HYDPS</name>
<protein>
    <submittedName>
        <fullName evidence="2">Universal stress protein family protein</fullName>
    </submittedName>
</protein>
<keyword evidence="3" id="KW-1185">Reference proteome</keyword>
<keyword evidence="1" id="KW-0732">Signal</keyword>
<feature type="signal peptide" evidence="1">
    <location>
        <begin position="1"/>
        <end position="20"/>
    </location>
</feature>
<gene>
    <name evidence="2" type="ORF">HPF_15270</name>
</gene>
<evidence type="ECO:0000313" key="2">
    <source>
        <dbReference type="EMBL" id="QBM29055.1"/>
    </source>
</evidence>
<reference evidence="2 3" key="1">
    <citation type="submission" date="2019-03" db="EMBL/GenBank/DDBJ databases">
        <authorList>
            <person name="Sebastian G."/>
            <person name="Baumann P."/>
            <person name="Ruckert C."/>
            <person name="Kalinowski J."/>
            <person name="Nebel B."/>
            <person name="Takors R."/>
            <person name="Blombach B."/>
        </authorList>
    </citation>
    <scope>NUCLEOTIDE SEQUENCE [LARGE SCALE GENOMIC DNA]</scope>
    <source>
        <strain evidence="2 3">DSM 1084</strain>
    </source>
</reference>
<dbReference type="Gene3D" id="3.40.50.12370">
    <property type="match status" value="1"/>
</dbReference>
<dbReference type="KEGG" id="hpse:HPF_15270"/>
<feature type="chain" id="PRO_5020815731" evidence="1">
    <location>
        <begin position="21"/>
        <end position="330"/>
    </location>
</feature>
<evidence type="ECO:0000256" key="1">
    <source>
        <dbReference type="SAM" id="SignalP"/>
    </source>
</evidence>